<sequence>MLKRKNEDFENNTVKRVALDSEAVELKDIEDDKQKTSVSFNPDDRMKEENDDDAVLANASEGDTAADGTTSGSTEHNSSSNSNNNHNHTSTSERKSGPISSHRVPQNDDPTYVHFRMLCTIAETATIVGKGGETITRIKELSNARVNVSENLKGVPERVISVRGPSECVAKAFGLITRMILDEPLDTASSLQSKQYNLRLLFPHTIMGYIIGKKGAKFREIEENSAASLKANDQILPASTDRVLNINGVADAIHIAAYYIAQTVIEHKQHMTKAIYYNPANYSQGTQQNQSRQSMMSGSGMNMGMGMNGVANATSRR</sequence>
<name>A0A9W6Z3H2_AMBMO</name>
<dbReference type="AlphaFoldDB" id="A0A9W6Z3H2"/>
<dbReference type="PANTHER" id="PTHR10288">
    <property type="entry name" value="KH DOMAIN CONTAINING RNA BINDING PROTEIN"/>
    <property type="match status" value="1"/>
</dbReference>
<evidence type="ECO:0000313" key="6">
    <source>
        <dbReference type="Proteomes" id="UP001165063"/>
    </source>
</evidence>
<dbReference type="InterPro" id="IPR004087">
    <property type="entry name" value="KH_dom"/>
</dbReference>
<dbReference type="SUPFAM" id="SSF54791">
    <property type="entry name" value="Eukaryotic type KH-domain (KH-domain type I)"/>
    <property type="match status" value="2"/>
</dbReference>
<dbReference type="Gene3D" id="3.30.1370.10">
    <property type="entry name" value="K Homology domain, type 1"/>
    <property type="match status" value="2"/>
</dbReference>
<dbReference type="GO" id="GO:0003723">
    <property type="term" value="F:RNA binding"/>
    <property type="evidence" value="ECO:0007669"/>
    <property type="project" value="UniProtKB-UniRule"/>
</dbReference>
<keyword evidence="1" id="KW-0677">Repeat</keyword>
<gene>
    <name evidence="5" type="ORF">Amon01_000593100</name>
</gene>
<feature type="domain" description="K Homology" evidence="4">
    <location>
        <begin position="111"/>
        <end position="181"/>
    </location>
</feature>
<keyword evidence="2" id="KW-0694">RNA-binding</keyword>
<dbReference type="CDD" id="cd22438">
    <property type="entry name" value="KH-I_PCBP_rpt1"/>
    <property type="match status" value="1"/>
</dbReference>
<dbReference type="Proteomes" id="UP001165063">
    <property type="component" value="Unassembled WGS sequence"/>
</dbReference>
<reference evidence="5" key="1">
    <citation type="submission" date="2023-04" db="EMBL/GenBank/DDBJ databases">
        <title>Ambrosiozyma monospora NBRC 1965.</title>
        <authorList>
            <person name="Ichikawa N."/>
            <person name="Sato H."/>
            <person name="Tonouchi N."/>
        </authorList>
    </citation>
    <scope>NUCLEOTIDE SEQUENCE</scope>
    <source>
        <strain evidence="5">NBRC 1965</strain>
    </source>
</reference>
<dbReference type="EMBL" id="BSXU01003490">
    <property type="protein sequence ID" value="GMG40147.1"/>
    <property type="molecule type" value="Genomic_DNA"/>
</dbReference>
<comment type="caution">
    <text evidence="5">The sequence shown here is derived from an EMBL/GenBank/DDBJ whole genome shotgun (WGS) entry which is preliminary data.</text>
</comment>
<evidence type="ECO:0000313" key="5">
    <source>
        <dbReference type="EMBL" id="GMG40147.1"/>
    </source>
</evidence>
<proteinExistence type="predicted"/>
<feature type="domain" description="K Homology" evidence="4">
    <location>
        <begin position="194"/>
        <end position="265"/>
    </location>
</feature>
<dbReference type="InterPro" id="IPR036612">
    <property type="entry name" value="KH_dom_type_1_sf"/>
</dbReference>
<keyword evidence="6" id="KW-1185">Reference proteome</keyword>
<dbReference type="PROSITE" id="PS50084">
    <property type="entry name" value="KH_TYPE_1"/>
    <property type="match status" value="2"/>
</dbReference>
<feature type="compositionally biased region" description="Basic and acidic residues" evidence="3">
    <location>
        <begin position="24"/>
        <end position="35"/>
    </location>
</feature>
<feature type="compositionally biased region" description="Low complexity" evidence="3">
    <location>
        <begin position="68"/>
        <end position="90"/>
    </location>
</feature>
<evidence type="ECO:0000259" key="4">
    <source>
        <dbReference type="SMART" id="SM00322"/>
    </source>
</evidence>
<dbReference type="SMART" id="SM00322">
    <property type="entry name" value="KH"/>
    <property type="match status" value="2"/>
</dbReference>
<organism evidence="5 6">
    <name type="scientific">Ambrosiozyma monospora</name>
    <name type="common">Yeast</name>
    <name type="synonym">Endomycopsis monosporus</name>
    <dbReference type="NCBI Taxonomy" id="43982"/>
    <lineage>
        <taxon>Eukaryota</taxon>
        <taxon>Fungi</taxon>
        <taxon>Dikarya</taxon>
        <taxon>Ascomycota</taxon>
        <taxon>Saccharomycotina</taxon>
        <taxon>Pichiomycetes</taxon>
        <taxon>Pichiales</taxon>
        <taxon>Pichiaceae</taxon>
        <taxon>Ambrosiozyma</taxon>
    </lineage>
</organism>
<dbReference type="OrthoDB" id="1937934at2759"/>
<evidence type="ECO:0000256" key="1">
    <source>
        <dbReference type="ARBA" id="ARBA00022737"/>
    </source>
</evidence>
<dbReference type="Pfam" id="PF00013">
    <property type="entry name" value="KH_1"/>
    <property type="match status" value="2"/>
</dbReference>
<protein>
    <submittedName>
        <fullName evidence="5">Unnamed protein product</fullName>
    </submittedName>
</protein>
<dbReference type="InterPro" id="IPR004088">
    <property type="entry name" value="KH_dom_type_1"/>
</dbReference>
<feature type="region of interest" description="Disordered" evidence="3">
    <location>
        <begin position="19"/>
        <end position="108"/>
    </location>
</feature>
<evidence type="ECO:0000256" key="2">
    <source>
        <dbReference type="PROSITE-ProRule" id="PRU00117"/>
    </source>
</evidence>
<evidence type="ECO:0000256" key="3">
    <source>
        <dbReference type="SAM" id="MobiDB-lite"/>
    </source>
</evidence>
<accession>A0A9W6Z3H2</accession>